<sequence length="219" mass="25124">MNQVFTAGQYMGFVFAQIANWLFLYLIITKNTMKIGTYRYLMISYAIFSIVYSIIEVISLPLYIQCHLALSYDMFGNIQIRWSEWIGVFLVFLIMAFSILTMIIFGIKIFTKMKGASFLSPKTKDLNRQLFRALVFQSIIPIVLMILPVSILFTFPMFSLGIGKYANIPCLSAALYPGIEASVNIFIIRDFRRILMCTKRSRTFHLSTTAYSGVQRLSA</sequence>
<dbReference type="GO" id="GO:0038022">
    <property type="term" value="F:G protein-coupled olfactory receptor activity"/>
    <property type="evidence" value="ECO:0007669"/>
    <property type="project" value="TreeGrafter"/>
</dbReference>
<comment type="caution">
    <text evidence="2">The sequence shown here is derived from an EMBL/GenBank/DDBJ whole genome shotgun (WGS) entry which is preliminary data.</text>
</comment>
<evidence type="ECO:0000256" key="1">
    <source>
        <dbReference type="SAM" id="Phobius"/>
    </source>
</evidence>
<accession>A0A8S1EDH0</accession>
<dbReference type="Pfam" id="PF10326">
    <property type="entry name" value="7TM_GPCR_Str"/>
    <property type="match status" value="2"/>
</dbReference>
<feature type="transmembrane region" description="Helical" evidence="1">
    <location>
        <begin position="40"/>
        <end position="65"/>
    </location>
</feature>
<dbReference type="PANTHER" id="PTHR22943:SF242">
    <property type="entry name" value="SEVEN TM RECEPTOR"/>
    <property type="match status" value="1"/>
</dbReference>
<protein>
    <recommendedName>
        <fullName evidence="4">G-protein coupled receptors family 1 profile domain-containing protein</fullName>
    </recommendedName>
</protein>
<keyword evidence="1" id="KW-1133">Transmembrane helix</keyword>
<dbReference type="InterPro" id="IPR019428">
    <property type="entry name" value="7TM_GPCR_serpentine_rcpt_Str"/>
</dbReference>
<reference evidence="2 3" key="1">
    <citation type="submission" date="2020-04" db="EMBL/GenBank/DDBJ databases">
        <authorList>
            <person name="Laetsch R D."/>
            <person name="Stevens L."/>
            <person name="Kumar S."/>
            <person name="Blaxter L. M."/>
        </authorList>
    </citation>
    <scope>NUCLEOTIDE SEQUENCE [LARGE SCALE GENOMIC DNA]</scope>
</reference>
<name>A0A8S1EDH0_9PELO</name>
<dbReference type="PANTHER" id="PTHR22943">
    <property type="entry name" value="7-TRANSMEMBRANE DOMAIN RECEPTOR C.ELEGANS"/>
    <property type="match status" value="1"/>
</dbReference>
<dbReference type="GO" id="GO:0005886">
    <property type="term" value="C:plasma membrane"/>
    <property type="evidence" value="ECO:0007669"/>
    <property type="project" value="TreeGrafter"/>
</dbReference>
<evidence type="ECO:0000313" key="3">
    <source>
        <dbReference type="Proteomes" id="UP000494206"/>
    </source>
</evidence>
<keyword evidence="3" id="KW-1185">Reference proteome</keyword>
<evidence type="ECO:0008006" key="4">
    <source>
        <dbReference type="Google" id="ProtNLM"/>
    </source>
</evidence>
<feature type="transmembrane region" description="Helical" evidence="1">
    <location>
        <begin position="130"/>
        <end position="153"/>
    </location>
</feature>
<dbReference type="AlphaFoldDB" id="A0A8S1EDH0"/>
<feature type="transmembrane region" description="Helical" evidence="1">
    <location>
        <begin position="85"/>
        <end position="110"/>
    </location>
</feature>
<keyword evidence="1" id="KW-0812">Transmembrane</keyword>
<dbReference type="Proteomes" id="UP000494206">
    <property type="component" value="Unassembled WGS sequence"/>
</dbReference>
<gene>
    <name evidence="2" type="ORF">CBOVIS_LOCUS1649</name>
</gene>
<feature type="transmembrane region" description="Helical" evidence="1">
    <location>
        <begin position="6"/>
        <end position="28"/>
    </location>
</feature>
<proteinExistence type="predicted"/>
<feature type="transmembrane region" description="Helical" evidence="1">
    <location>
        <begin position="165"/>
        <end position="187"/>
    </location>
</feature>
<dbReference type="EMBL" id="CADEPM010000001">
    <property type="protein sequence ID" value="CAB3398368.1"/>
    <property type="molecule type" value="Genomic_DNA"/>
</dbReference>
<evidence type="ECO:0000313" key="2">
    <source>
        <dbReference type="EMBL" id="CAB3398368.1"/>
    </source>
</evidence>
<dbReference type="GO" id="GO:0042048">
    <property type="term" value="P:olfactory behavior"/>
    <property type="evidence" value="ECO:0007669"/>
    <property type="project" value="TreeGrafter"/>
</dbReference>
<organism evidence="2 3">
    <name type="scientific">Caenorhabditis bovis</name>
    <dbReference type="NCBI Taxonomy" id="2654633"/>
    <lineage>
        <taxon>Eukaryota</taxon>
        <taxon>Metazoa</taxon>
        <taxon>Ecdysozoa</taxon>
        <taxon>Nematoda</taxon>
        <taxon>Chromadorea</taxon>
        <taxon>Rhabditida</taxon>
        <taxon>Rhabditina</taxon>
        <taxon>Rhabditomorpha</taxon>
        <taxon>Rhabditoidea</taxon>
        <taxon>Rhabditidae</taxon>
        <taxon>Peloderinae</taxon>
        <taxon>Caenorhabditis</taxon>
    </lineage>
</organism>
<keyword evidence="1" id="KW-0472">Membrane</keyword>
<dbReference type="SUPFAM" id="SSF81321">
    <property type="entry name" value="Family A G protein-coupled receptor-like"/>
    <property type="match status" value="1"/>
</dbReference>